<keyword evidence="3 5" id="KW-0689">Ribosomal protein</keyword>
<accession>A0A2M8GMF9</accession>
<proteinExistence type="inferred from homology"/>
<protein>
    <recommendedName>
        <fullName evidence="5">Large ribosomal subunit protein bL25</fullName>
    </recommendedName>
    <alternativeName>
        <fullName evidence="5">General stress protein CTC</fullName>
    </alternativeName>
</protein>
<evidence type="ECO:0000256" key="2">
    <source>
        <dbReference type="ARBA" id="ARBA00022884"/>
    </source>
</evidence>
<dbReference type="GO" id="GO:0006412">
    <property type="term" value="P:translation"/>
    <property type="evidence" value="ECO:0007669"/>
    <property type="project" value="UniProtKB-UniRule"/>
</dbReference>
<sequence>MSKTKTKKTASDKLILTVKPRVVFGKKLKKLRRENQLIGNVFGQEFKSQAVTVDFKDFIKVYRTSKETGVVYLELDKKEIPVLIQHLQKHPVSDKILHIDFRKVDLSKKIETEVPIKIIGSSEAVSQKSGVLLTQTNNLKIEARPEDLPSHIEIDISVLKEINQEIKVADLPKKTTYTINELPEKVIVSVVAHKEEAVVPETATATPEIITEKAEGEAAGEEAAKTEETAKTGKKEPEKPPPGKPTPSPNAKK</sequence>
<dbReference type="PANTHER" id="PTHR33284">
    <property type="entry name" value="RIBOSOMAL PROTEIN L25/GLN-TRNA SYNTHETASE, ANTI-CODON-BINDING DOMAIN-CONTAINING PROTEIN"/>
    <property type="match status" value="1"/>
</dbReference>
<gene>
    <name evidence="5" type="primary">rplY</name>
    <name evidence="5" type="synonym">ctc</name>
    <name evidence="9" type="ORF">CO007_02985</name>
</gene>
<evidence type="ECO:0000256" key="6">
    <source>
        <dbReference type="SAM" id="MobiDB-lite"/>
    </source>
</evidence>
<dbReference type="Gene3D" id="2.40.240.10">
    <property type="entry name" value="Ribosomal Protein L25, Chain P"/>
    <property type="match status" value="1"/>
</dbReference>
<dbReference type="InterPro" id="IPR037121">
    <property type="entry name" value="Ribosomal_bL25_C"/>
</dbReference>
<feature type="compositionally biased region" description="Basic and acidic residues" evidence="6">
    <location>
        <begin position="210"/>
        <end position="241"/>
    </location>
</feature>
<dbReference type="HAMAP" id="MF_01334">
    <property type="entry name" value="Ribosomal_bL25_CTC"/>
    <property type="match status" value="1"/>
</dbReference>
<feature type="domain" description="Large ribosomal subunit protein bL25 L25" evidence="7">
    <location>
        <begin position="16"/>
        <end position="101"/>
    </location>
</feature>
<dbReference type="InterPro" id="IPR020930">
    <property type="entry name" value="Ribosomal_uL5_bac-type"/>
</dbReference>
<dbReference type="InterPro" id="IPR020056">
    <property type="entry name" value="Rbsml_bL25/Gln-tRNA_synth_N"/>
</dbReference>
<evidence type="ECO:0000313" key="10">
    <source>
        <dbReference type="Proteomes" id="UP000229370"/>
    </source>
</evidence>
<evidence type="ECO:0000256" key="5">
    <source>
        <dbReference type="HAMAP-Rule" id="MF_01334"/>
    </source>
</evidence>
<dbReference type="InterPro" id="IPR001021">
    <property type="entry name" value="Ribosomal_bL25_long"/>
</dbReference>
<evidence type="ECO:0000256" key="3">
    <source>
        <dbReference type="ARBA" id="ARBA00022980"/>
    </source>
</evidence>
<evidence type="ECO:0000256" key="4">
    <source>
        <dbReference type="ARBA" id="ARBA00023274"/>
    </source>
</evidence>
<dbReference type="GO" id="GO:0008097">
    <property type="term" value="F:5S rRNA binding"/>
    <property type="evidence" value="ECO:0007669"/>
    <property type="project" value="InterPro"/>
</dbReference>
<dbReference type="Gene3D" id="2.170.120.20">
    <property type="entry name" value="Ribosomal protein L25, beta domain"/>
    <property type="match status" value="1"/>
</dbReference>
<name>A0A2M8GMF9_9BACT</name>
<organism evidence="9 10">
    <name type="scientific">Candidatus Roizmanbacteria bacterium CG_4_8_14_3_um_filter_36_10</name>
    <dbReference type="NCBI Taxonomy" id="1974834"/>
    <lineage>
        <taxon>Bacteria</taxon>
        <taxon>Candidatus Roizmaniibacteriota</taxon>
    </lineage>
</organism>
<dbReference type="GO" id="GO:0003735">
    <property type="term" value="F:structural constituent of ribosome"/>
    <property type="evidence" value="ECO:0007669"/>
    <property type="project" value="InterPro"/>
</dbReference>
<dbReference type="EMBL" id="PFQK01000052">
    <property type="protein sequence ID" value="PJC81747.1"/>
    <property type="molecule type" value="Genomic_DNA"/>
</dbReference>
<dbReference type="Pfam" id="PF01386">
    <property type="entry name" value="Ribosomal_L25p"/>
    <property type="match status" value="1"/>
</dbReference>
<comment type="similarity">
    <text evidence="5">Belongs to the bacterial ribosomal protein bL25 family. CTC subfamily.</text>
</comment>
<evidence type="ECO:0000256" key="1">
    <source>
        <dbReference type="ARBA" id="ARBA00022730"/>
    </source>
</evidence>
<evidence type="ECO:0000259" key="8">
    <source>
        <dbReference type="Pfam" id="PF14693"/>
    </source>
</evidence>
<comment type="function">
    <text evidence="5">This is one of the proteins that binds to the 5S RNA in the ribosome where it forms part of the central protuberance.</text>
</comment>
<dbReference type="Proteomes" id="UP000229370">
    <property type="component" value="Unassembled WGS sequence"/>
</dbReference>
<feature type="compositionally biased region" description="Pro residues" evidence="6">
    <location>
        <begin position="242"/>
        <end position="253"/>
    </location>
</feature>
<dbReference type="PANTHER" id="PTHR33284:SF1">
    <property type="entry name" value="RIBOSOMAL PROTEIN L25_GLN-TRNA SYNTHETASE, ANTI-CODON-BINDING DOMAIN-CONTAINING PROTEIN"/>
    <property type="match status" value="1"/>
</dbReference>
<dbReference type="InterPro" id="IPR020057">
    <property type="entry name" value="Ribosomal_bL25_b-dom"/>
</dbReference>
<dbReference type="InterPro" id="IPR029751">
    <property type="entry name" value="Ribosomal_L25_dom"/>
</dbReference>
<dbReference type="InterPro" id="IPR011035">
    <property type="entry name" value="Ribosomal_bL25/Gln-tRNA_synth"/>
</dbReference>
<dbReference type="SUPFAM" id="SSF50715">
    <property type="entry name" value="Ribosomal protein L25-like"/>
    <property type="match status" value="1"/>
</dbReference>
<reference evidence="10" key="1">
    <citation type="submission" date="2017-09" db="EMBL/GenBank/DDBJ databases">
        <title>Depth-based differentiation of microbial function through sediment-hosted aquifers and enrichment of novel symbionts in the deep terrestrial subsurface.</title>
        <authorList>
            <person name="Probst A.J."/>
            <person name="Ladd B."/>
            <person name="Jarett J.K."/>
            <person name="Geller-Mcgrath D.E."/>
            <person name="Sieber C.M.K."/>
            <person name="Emerson J.B."/>
            <person name="Anantharaman K."/>
            <person name="Thomas B.C."/>
            <person name="Malmstrom R."/>
            <person name="Stieglmeier M."/>
            <person name="Klingl A."/>
            <person name="Woyke T."/>
            <person name="Ryan C.M."/>
            <person name="Banfield J.F."/>
        </authorList>
    </citation>
    <scope>NUCLEOTIDE SEQUENCE [LARGE SCALE GENOMIC DNA]</scope>
</reference>
<dbReference type="Pfam" id="PF14693">
    <property type="entry name" value="Ribosomal_TL5_C"/>
    <property type="match status" value="1"/>
</dbReference>
<evidence type="ECO:0000313" key="9">
    <source>
        <dbReference type="EMBL" id="PJC81747.1"/>
    </source>
</evidence>
<comment type="caution">
    <text evidence="9">The sequence shown here is derived from an EMBL/GenBank/DDBJ whole genome shotgun (WGS) entry which is preliminary data.</text>
</comment>
<dbReference type="GO" id="GO:0022625">
    <property type="term" value="C:cytosolic large ribosomal subunit"/>
    <property type="evidence" value="ECO:0007669"/>
    <property type="project" value="TreeGrafter"/>
</dbReference>
<feature type="region of interest" description="Disordered" evidence="6">
    <location>
        <begin position="202"/>
        <end position="253"/>
    </location>
</feature>
<keyword evidence="2 5" id="KW-0694">RNA-binding</keyword>
<comment type="subunit">
    <text evidence="5">Part of the 50S ribosomal subunit; part of the 5S rRNA/L5/L18/L25 subcomplex. Contacts the 5S rRNA. Binds to the 5S rRNA independently of L5 and L18.</text>
</comment>
<keyword evidence="1 5" id="KW-0699">rRNA-binding</keyword>
<dbReference type="AlphaFoldDB" id="A0A2M8GMF9"/>
<keyword evidence="4 5" id="KW-0687">Ribonucleoprotein</keyword>
<dbReference type="CDD" id="cd00495">
    <property type="entry name" value="Ribosomal_L25_TL5_CTC"/>
    <property type="match status" value="1"/>
</dbReference>
<feature type="domain" description="Large ribosomal subunit protein bL25 beta" evidence="8">
    <location>
        <begin position="109"/>
        <end position="193"/>
    </location>
</feature>
<dbReference type="NCBIfam" id="TIGR00731">
    <property type="entry name" value="bL25_bact_ctc"/>
    <property type="match status" value="1"/>
</dbReference>
<evidence type="ECO:0000259" key="7">
    <source>
        <dbReference type="Pfam" id="PF01386"/>
    </source>
</evidence>